<dbReference type="Gramene" id="KRH34924">
    <property type="protein sequence ID" value="KRH34924"/>
    <property type="gene ID" value="GLYMA_10G213800"/>
</dbReference>
<evidence type="ECO:0000313" key="2">
    <source>
        <dbReference type="EMBL" id="KRH34924.1"/>
    </source>
</evidence>
<feature type="compositionally biased region" description="Basic residues" evidence="1">
    <location>
        <begin position="15"/>
        <end position="25"/>
    </location>
</feature>
<dbReference type="InParanoid" id="K7LKQ1"/>
<reference evidence="2" key="3">
    <citation type="submission" date="2018-07" db="EMBL/GenBank/DDBJ databases">
        <title>WGS assembly of Glycine max.</title>
        <authorList>
            <person name="Schmutz J."/>
            <person name="Cannon S."/>
            <person name="Schlueter J."/>
            <person name="Ma J."/>
            <person name="Mitros T."/>
            <person name="Nelson W."/>
            <person name="Hyten D."/>
            <person name="Song Q."/>
            <person name="Thelen J."/>
            <person name="Cheng J."/>
            <person name="Xu D."/>
            <person name="Hellsten U."/>
            <person name="May G."/>
            <person name="Yu Y."/>
            <person name="Sakurai T."/>
            <person name="Umezawa T."/>
            <person name="Bhattacharyya M."/>
            <person name="Sandhu D."/>
            <person name="Valliyodan B."/>
            <person name="Lindquist E."/>
            <person name="Peto M."/>
            <person name="Grant D."/>
            <person name="Shu S."/>
            <person name="Goodstein D."/>
            <person name="Barry K."/>
            <person name="Futrell-Griggs M."/>
            <person name="Abernathy B."/>
            <person name="Du J."/>
            <person name="Tian Z."/>
            <person name="Zhu L."/>
            <person name="Gill N."/>
            <person name="Joshi T."/>
            <person name="Libault M."/>
            <person name="Sethuraman A."/>
            <person name="Zhang X."/>
            <person name="Shinozaki K."/>
            <person name="Nguyen H."/>
            <person name="Wing R."/>
            <person name="Cregan P."/>
            <person name="Specht J."/>
            <person name="Grimwood J."/>
            <person name="Rokhsar D."/>
            <person name="Stacey G."/>
            <person name="Shoemaker R."/>
            <person name="Jackson S."/>
        </authorList>
    </citation>
    <scope>NUCLEOTIDE SEQUENCE</scope>
    <source>
        <tissue evidence="2">Callus</tissue>
    </source>
</reference>
<feature type="compositionally biased region" description="Basic and acidic residues" evidence="1">
    <location>
        <begin position="1"/>
        <end position="14"/>
    </location>
</feature>
<organism evidence="2">
    <name type="scientific">Glycine max</name>
    <name type="common">Soybean</name>
    <name type="synonym">Glycine hispida</name>
    <dbReference type="NCBI Taxonomy" id="3847"/>
    <lineage>
        <taxon>Eukaryota</taxon>
        <taxon>Viridiplantae</taxon>
        <taxon>Streptophyta</taxon>
        <taxon>Embryophyta</taxon>
        <taxon>Tracheophyta</taxon>
        <taxon>Spermatophyta</taxon>
        <taxon>Magnoliopsida</taxon>
        <taxon>eudicotyledons</taxon>
        <taxon>Gunneridae</taxon>
        <taxon>Pentapetalae</taxon>
        <taxon>rosids</taxon>
        <taxon>fabids</taxon>
        <taxon>Fabales</taxon>
        <taxon>Fabaceae</taxon>
        <taxon>Papilionoideae</taxon>
        <taxon>50 kb inversion clade</taxon>
        <taxon>NPAAA clade</taxon>
        <taxon>indigoferoid/millettioid clade</taxon>
        <taxon>Phaseoleae</taxon>
        <taxon>Glycine</taxon>
        <taxon>Glycine subgen. Soja</taxon>
    </lineage>
</organism>
<reference evidence="2 3" key="1">
    <citation type="journal article" date="2010" name="Nature">
        <title>Genome sequence of the palaeopolyploid soybean.</title>
        <authorList>
            <person name="Schmutz J."/>
            <person name="Cannon S.B."/>
            <person name="Schlueter J."/>
            <person name="Ma J."/>
            <person name="Mitros T."/>
            <person name="Nelson W."/>
            <person name="Hyten D.L."/>
            <person name="Song Q."/>
            <person name="Thelen J.J."/>
            <person name="Cheng J."/>
            <person name="Xu D."/>
            <person name="Hellsten U."/>
            <person name="May G.D."/>
            <person name="Yu Y."/>
            <person name="Sakurai T."/>
            <person name="Umezawa T."/>
            <person name="Bhattacharyya M.K."/>
            <person name="Sandhu D."/>
            <person name="Valliyodan B."/>
            <person name="Lindquist E."/>
            <person name="Peto M."/>
            <person name="Grant D."/>
            <person name="Shu S."/>
            <person name="Goodstein D."/>
            <person name="Barry K."/>
            <person name="Futrell-Griggs M."/>
            <person name="Abernathy B."/>
            <person name="Du J."/>
            <person name="Tian Z."/>
            <person name="Zhu L."/>
            <person name="Gill N."/>
            <person name="Joshi T."/>
            <person name="Libault M."/>
            <person name="Sethuraman A."/>
            <person name="Zhang X.-C."/>
            <person name="Shinozaki K."/>
            <person name="Nguyen H.T."/>
            <person name="Wing R.A."/>
            <person name="Cregan P."/>
            <person name="Specht J."/>
            <person name="Grimwood J."/>
            <person name="Rokhsar D."/>
            <person name="Stacey G."/>
            <person name="Shoemaker R.C."/>
            <person name="Jackson S.A."/>
        </authorList>
    </citation>
    <scope>NUCLEOTIDE SEQUENCE</scope>
    <source>
        <strain evidence="3">cv. Williams 82</strain>
        <tissue evidence="2">Callus</tissue>
    </source>
</reference>
<accession>K7LKQ1</accession>
<name>K7LKQ1_SOYBN</name>
<keyword evidence="4" id="KW-1185">Reference proteome</keyword>
<protein>
    <submittedName>
        <fullName evidence="2 3">Uncharacterized protein</fullName>
    </submittedName>
</protein>
<sequence>MKERRRDLASENLRRARRGGRRERRRSGEEQRDGGAWVWSHRKKERSAAGSELRGLRERMERMRGRVRCGMKDSSFSDSTPPPFFFFF</sequence>
<reference evidence="3" key="2">
    <citation type="submission" date="2018-02" db="UniProtKB">
        <authorList>
            <consortium name="EnsemblPlants"/>
        </authorList>
    </citation>
    <scope>IDENTIFICATION</scope>
    <source>
        <strain evidence="3">Williams 82</strain>
    </source>
</reference>
<feature type="region of interest" description="Disordered" evidence="1">
    <location>
        <begin position="1"/>
        <end position="36"/>
    </location>
</feature>
<dbReference type="EnsemblPlants" id="KRH34924">
    <property type="protein sequence ID" value="KRH34924"/>
    <property type="gene ID" value="GLYMA_10G213800"/>
</dbReference>
<gene>
    <name evidence="2" type="ORF">GLYMA_10G213800</name>
</gene>
<dbReference type="HOGENOM" id="CLU_2473399_0_0_1"/>
<dbReference type="PaxDb" id="3847-GLYMA10G35801.1"/>
<dbReference type="EMBL" id="CM000843">
    <property type="protein sequence ID" value="KRH34924.1"/>
    <property type="molecule type" value="Genomic_DNA"/>
</dbReference>
<dbReference type="AlphaFoldDB" id="K7LKQ1"/>
<dbReference type="Proteomes" id="UP000008827">
    <property type="component" value="Chromosome 10"/>
</dbReference>
<evidence type="ECO:0000313" key="3">
    <source>
        <dbReference type="EnsemblPlants" id="KRH34924"/>
    </source>
</evidence>
<evidence type="ECO:0000256" key="1">
    <source>
        <dbReference type="SAM" id="MobiDB-lite"/>
    </source>
</evidence>
<proteinExistence type="predicted"/>
<evidence type="ECO:0000313" key="4">
    <source>
        <dbReference type="Proteomes" id="UP000008827"/>
    </source>
</evidence>